<keyword evidence="2 6" id="KW-0813">Transport</keyword>
<comment type="caution">
    <text evidence="8">The sequence shown here is derived from an EMBL/GenBank/DDBJ whole genome shotgun (WGS) entry which is preliminary data.</text>
</comment>
<dbReference type="PROSITE" id="PS50928">
    <property type="entry name" value="ABC_TM1"/>
    <property type="match status" value="1"/>
</dbReference>
<dbReference type="GO" id="GO:0031460">
    <property type="term" value="P:glycine betaine transport"/>
    <property type="evidence" value="ECO:0007669"/>
    <property type="project" value="TreeGrafter"/>
</dbReference>
<evidence type="ECO:0000256" key="3">
    <source>
        <dbReference type="ARBA" id="ARBA00022692"/>
    </source>
</evidence>
<reference evidence="8" key="2">
    <citation type="submission" date="2020-09" db="EMBL/GenBank/DDBJ databases">
        <authorList>
            <person name="Sun Q."/>
            <person name="Zhou Y."/>
        </authorList>
    </citation>
    <scope>NUCLEOTIDE SEQUENCE</scope>
    <source>
        <strain evidence="8">CGMCC 1.12987</strain>
    </source>
</reference>
<dbReference type="Gene3D" id="1.10.3720.10">
    <property type="entry name" value="MetI-like"/>
    <property type="match status" value="1"/>
</dbReference>
<feature type="domain" description="ABC transmembrane type-1" evidence="7">
    <location>
        <begin position="20"/>
        <end position="201"/>
    </location>
</feature>
<evidence type="ECO:0000313" key="8">
    <source>
        <dbReference type="EMBL" id="GGG08247.1"/>
    </source>
</evidence>
<name>A0A917FW18_9BACL</name>
<feature type="transmembrane region" description="Helical" evidence="6">
    <location>
        <begin position="52"/>
        <end position="80"/>
    </location>
</feature>
<dbReference type="AlphaFoldDB" id="A0A917FW18"/>
<gene>
    <name evidence="8" type="ORF">GCM10010916_26420</name>
</gene>
<evidence type="ECO:0000256" key="6">
    <source>
        <dbReference type="RuleBase" id="RU363032"/>
    </source>
</evidence>
<comment type="subcellular location">
    <subcellularLocation>
        <location evidence="6">Cell membrane</location>
        <topology evidence="6">Multi-pass membrane protein</topology>
    </subcellularLocation>
    <subcellularLocation>
        <location evidence="1">Membrane</location>
        <topology evidence="1">Multi-pass membrane protein</topology>
    </subcellularLocation>
</comment>
<reference evidence="8" key="1">
    <citation type="journal article" date="2014" name="Int. J. Syst. Evol. Microbiol.">
        <title>Complete genome sequence of Corynebacterium casei LMG S-19264T (=DSM 44701T), isolated from a smear-ripened cheese.</title>
        <authorList>
            <consortium name="US DOE Joint Genome Institute (JGI-PGF)"/>
            <person name="Walter F."/>
            <person name="Albersmeier A."/>
            <person name="Kalinowski J."/>
            <person name="Ruckert C."/>
        </authorList>
    </citation>
    <scope>NUCLEOTIDE SEQUENCE</scope>
    <source>
        <strain evidence="8">CGMCC 1.12987</strain>
    </source>
</reference>
<dbReference type="InterPro" id="IPR051204">
    <property type="entry name" value="ABC_transp_perm/SBD"/>
</dbReference>
<accession>A0A917FW18</accession>
<evidence type="ECO:0000313" key="9">
    <source>
        <dbReference type="Proteomes" id="UP000644756"/>
    </source>
</evidence>
<dbReference type="PANTHER" id="PTHR30177">
    <property type="entry name" value="GLYCINE BETAINE/L-PROLINE TRANSPORT SYSTEM PERMEASE PROTEIN PROW"/>
    <property type="match status" value="1"/>
</dbReference>
<dbReference type="GO" id="GO:0055085">
    <property type="term" value="P:transmembrane transport"/>
    <property type="evidence" value="ECO:0007669"/>
    <property type="project" value="InterPro"/>
</dbReference>
<keyword evidence="5 6" id="KW-0472">Membrane</keyword>
<evidence type="ECO:0000256" key="5">
    <source>
        <dbReference type="ARBA" id="ARBA00023136"/>
    </source>
</evidence>
<dbReference type="RefSeq" id="WP_188531529.1">
    <property type="nucleotide sequence ID" value="NZ_BMGR01000008.1"/>
</dbReference>
<keyword evidence="4 6" id="KW-1133">Transmembrane helix</keyword>
<evidence type="ECO:0000256" key="4">
    <source>
        <dbReference type="ARBA" id="ARBA00022989"/>
    </source>
</evidence>
<feature type="transmembrane region" description="Helical" evidence="6">
    <location>
        <begin position="152"/>
        <end position="175"/>
    </location>
</feature>
<proteinExistence type="inferred from homology"/>
<feature type="transmembrane region" description="Helical" evidence="6">
    <location>
        <begin position="24"/>
        <end position="46"/>
    </location>
</feature>
<organism evidence="8 9">
    <name type="scientific">Paenibacillus abyssi</name>
    <dbReference type="NCBI Taxonomy" id="1340531"/>
    <lineage>
        <taxon>Bacteria</taxon>
        <taxon>Bacillati</taxon>
        <taxon>Bacillota</taxon>
        <taxon>Bacilli</taxon>
        <taxon>Bacillales</taxon>
        <taxon>Paenibacillaceae</taxon>
        <taxon>Paenibacillus</taxon>
    </lineage>
</organism>
<dbReference type="FunFam" id="1.10.3720.10:FF:000001">
    <property type="entry name" value="Glycine betaine ABC transporter, permease"/>
    <property type="match status" value="1"/>
</dbReference>
<evidence type="ECO:0000256" key="1">
    <source>
        <dbReference type="ARBA" id="ARBA00004141"/>
    </source>
</evidence>
<dbReference type="EMBL" id="BMGR01000008">
    <property type="protein sequence ID" value="GGG08247.1"/>
    <property type="molecule type" value="Genomic_DNA"/>
</dbReference>
<evidence type="ECO:0000259" key="7">
    <source>
        <dbReference type="PROSITE" id="PS50928"/>
    </source>
</evidence>
<keyword evidence="9" id="KW-1185">Reference proteome</keyword>
<feature type="transmembrane region" description="Helical" evidence="6">
    <location>
        <begin position="182"/>
        <end position="204"/>
    </location>
</feature>
<keyword evidence="3 6" id="KW-0812">Transmembrane</keyword>
<sequence>MISQYIDFVISRQGDILRAIQEHIIISAVAVLLGALVAIPIGIWLAGNRVSWINGVVFAVANVLQTIPSLALLAILIPLLGVGRSPAIFALFLYSLMPILRNTYSGFQSVDPNLLEAAKGMGYDRKQRLLQIQLPLAFPYIMSGIRVTTVYIISWATLATLIGAGGLGQLIFAGMGTNRKELIFTGAILAVILALAADFLLGLAEKRVTASANPTTRQTAAARGGNQ</sequence>
<protein>
    <submittedName>
        <fullName evidence="8">Choline ABC transporter permease</fullName>
    </submittedName>
</protein>
<dbReference type="SUPFAM" id="SSF161098">
    <property type="entry name" value="MetI-like"/>
    <property type="match status" value="1"/>
</dbReference>
<comment type="similarity">
    <text evidence="6">Belongs to the binding-protein-dependent transport system permease family.</text>
</comment>
<dbReference type="Proteomes" id="UP000644756">
    <property type="component" value="Unassembled WGS sequence"/>
</dbReference>
<dbReference type="Pfam" id="PF00528">
    <property type="entry name" value="BPD_transp_1"/>
    <property type="match status" value="1"/>
</dbReference>
<dbReference type="InterPro" id="IPR035906">
    <property type="entry name" value="MetI-like_sf"/>
</dbReference>
<evidence type="ECO:0000256" key="2">
    <source>
        <dbReference type="ARBA" id="ARBA00022448"/>
    </source>
</evidence>
<dbReference type="GO" id="GO:0005886">
    <property type="term" value="C:plasma membrane"/>
    <property type="evidence" value="ECO:0007669"/>
    <property type="project" value="UniProtKB-SubCell"/>
</dbReference>
<dbReference type="PANTHER" id="PTHR30177:SF28">
    <property type="entry name" value="CHOLINE TRANSPORT SYSTEM PERMEASE PROTEIN OPUBB"/>
    <property type="match status" value="1"/>
</dbReference>
<dbReference type="InterPro" id="IPR000515">
    <property type="entry name" value="MetI-like"/>
</dbReference>
<dbReference type="CDD" id="cd06261">
    <property type="entry name" value="TM_PBP2"/>
    <property type="match status" value="1"/>
</dbReference>